<dbReference type="InterPro" id="IPR029044">
    <property type="entry name" value="Nucleotide-diphossugar_trans"/>
</dbReference>
<proteinExistence type="predicted"/>
<dbReference type="EMBL" id="BAABIW010000028">
    <property type="protein sequence ID" value="GAA5035800.1"/>
    <property type="molecule type" value="Genomic_DNA"/>
</dbReference>
<sequence>MGAHKPLLEVDGRPLVARVLDAAGDRPTLVVGPGQGVPEGVRVVREPVPGGGPVSGLATALATLLDDARAADGPPSGTRFPYAVVLLAADLPFVTPDHVERLVAALASADLAVTVDPADRVNWLCAAWRTDALGRRLEALGDPYGRSMRDLADGVPRVPVTDHDRVALDVDTPADLERARRRAAGDPDA</sequence>
<keyword evidence="3" id="KW-0548">Nucleotidyltransferase</keyword>
<organism evidence="3 4">
    <name type="scientific">Terrabacter aeriphilus</name>
    <dbReference type="NCBI Taxonomy" id="515662"/>
    <lineage>
        <taxon>Bacteria</taxon>
        <taxon>Bacillati</taxon>
        <taxon>Actinomycetota</taxon>
        <taxon>Actinomycetes</taxon>
        <taxon>Micrococcales</taxon>
        <taxon>Intrasporangiaceae</taxon>
        <taxon>Terrabacter</taxon>
    </lineage>
</organism>
<dbReference type="Proteomes" id="UP001500427">
    <property type="component" value="Unassembled WGS sequence"/>
</dbReference>
<evidence type="ECO:0000313" key="3">
    <source>
        <dbReference type="EMBL" id="GAA5035800.1"/>
    </source>
</evidence>
<dbReference type="SUPFAM" id="SSF53448">
    <property type="entry name" value="Nucleotide-diphospho-sugar transferases"/>
    <property type="match status" value="1"/>
</dbReference>
<keyword evidence="1" id="KW-0808">Transferase</keyword>
<evidence type="ECO:0000313" key="4">
    <source>
        <dbReference type="Proteomes" id="UP001500427"/>
    </source>
</evidence>
<evidence type="ECO:0000256" key="1">
    <source>
        <dbReference type="ARBA" id="ARBA00022679"/>
    </source>
</evidence>
<reference evidence="4" key="1">
    <citation type="journal article" date="2019" name="Int. J. Syst. Evol. Microbiol.">
        <title>The Global Catalogue of Microorganisms (GCM) 10K type strain sequencing project: providing services to taxonomists for standard genome sequencing and annotation.</title>
        <authorList>
            <consortium name="The Broad Institute Genomics Platform"/>
            <consortium name="The Broad Institute Genome Sequencing Center for Infectious Disease"/>
            <person name="Wu L."/>
            <person name="Ma J."/>
        </authorList>
    </citation>
    <scope>NUCLEOTIDE SEQUENCE [LARGE SCALE GENOMIC DNA]</scope>
    <source>
        <strain evidence="4">JCM 17687</strain>
    </source>
</reference>
<dbReference type="Pfam" id="PF12804">
    <property type="entry name" value="NTP_transf_3"/>
    <property type="match status" value="1"/>
</dbReference>
<accession>A0ABP9JM43</accession>
<dbReference type="Gene3D" id="3.90.550.10">
    <property type="entry name" value="Spore Coat Polysaccharide Biosynthesis Protein SpsA, Chain A"/>
    <property type="match status" value="1"/>
</dbReference>
<dbReference type="GO" id="GO:0016779">
    <property type="term" value="F:nucleotidyltransferase activity"/>
    <property type="evidence" value="ECO:0007669"/>
    <property type="project" value="UniProtKB-KW"/>
</dbReference>
<protein>
    <submittedName>
        <fullName evidence="3">Molybdenum cofactor guanylyltransferase</fullName>
    </submittedName>
</protein>
<keyword evidence="4" id="KW-1185">Reference proteome</keyword>
<comment type="caution">
    <text evidence="3">The sequence shown here is derived from an EMBL/GenBank/DDBJ whole genome shotgun (WGS) entry which is preliminary data.</text>
</comment>
<evidence type="ECO:0000259" key="2">
    <source>
        <dbReference type="Pfam" id="PF12804"/>
    </source>
</evidence>
<name>A0ABP9JM43_9MICO</name>
<dbReference type="PANTHER" id="PTHR19136">
    <property type="entry name" value="MOLYBDENUM COFACTOR GUANYLYLTRANSFERASE"/>
    <property type="match status" value="1"/>
</dbReference>
<dbReference type="PANTHER" id="PTHR19136:SF81">
    <property type="entry name" value="MOLYBDENUM COFACTOR GUANYLYLTRANSFERASE"/>
    <property type="match status" value="1"/>
</dbReference>
<feature type="domain" description="MobA-like NTP transferase" evidence="2">
    <location>
        <begin position="1"/>
        <end position="148"/>
    </location>
</feature>
<dbReference type="InterPro" id="IPR025877">
    <property type="entry name" value="MobA-like_NTP_Trfase"/>
</dbReference>
<gene>
    <name evidence="3" type="ORF">GCM10023258_38060</name>
</gene>